<dbReference type="InterPro" id="IPR046497">
    <property type="entry name" value="DUF6590"/>
</dbReference>
<evidence type="ECO:0000313" key="4">
    <source>
        <dbReference type="Proteomes" id="UP000319257"/>
    </source>
</evidence>
<evidence type="ECO:0000313" key="3">
    <source>
        <dbReference type="EMBL" id="TPX18851.1"/>
    </source>
</evidence>
<feature type="compositionally biased region" description="Basic and acidic residues" evidence="1">
    <location>
        <begin position="33"/>
        <end position="43"/>
    </location>
</feature>
<feature type="compositionally biased region" description="Pro residues" evidence="1">
    <location>
        <begin position="154"/>
        <end position="165"/>
    </location>
</feature>
<evidence type="ECO:0000256" key="1">
    <source>
        <dbReference type="SAM" id="MobiDB-lite"/>
    </source>
</evidence>
<name>A0A507BNK9_9PEZI</name>
<feature type="compositionally biased region" description="Polar residues" evidence="1">
    <location>
        <begin position="74"/>
        <end position="86"/>
    </location>
</feature>
<dbReference type="RefSeq" id="XP_031000562.1">
    <property type="nucleotide sequence ID" value="XM_031134198.1"/>
</dbReference>
<feature type="compositionally biased region" description="Low complexity" evidence="1">
    <location>
        <begin position="166"/>
        <end position="177"/>
    </location>
</feature>
<comment type="caution">
    <text evidence="3">The sequence shown here is derived from an EMBL/GenBank/DDBJ whole genome shotgun (WGS) entry which is preliminary data.</text>
</comment>
<dbReference type="Proteomes" id="UP000319257">
    <property type="component" value="Unassembled WGS sequence"/>
</dbReference>
<dbReference type="EMBL" id="SKBQ01000107">
    <property type="protein sequence ID" value="TPX18851.1"/>
    <property type="molecule type" value="Genomic_DNA"/>
</dbReference>
<dbReference type="Pfam" id="PF20233">
    <property type="entry name" value="DUF6590"/>
    <property type="match status" value="1"/>
</dbReference>
<dbReference type="AlphaFoldDB" id="A0A507BNK9"/>
<reference evidence="3 4" key="1">
    <citation type="submission" date="2019-06" db="EMBL/GenBank/DDBJ databases">
        <title>Draft genome sequence of the filamentous fungus Phialemoniopsis curvata isolated from diesel fuel.</title>
        <authorList>
            <person name="Varaljay V.A."/>
            <person name="Lyon W.J."/>
            <person name="Crouch A.L."/>
            <person name="Drake C.E."/>
            <person name="Hollomon J.M."/>
            <person name="Nadeau L.J."/>
            <person name="Nunn H.S."/>
            <person name="Stevenson B.S."/>
            <person name="Bojanowski C.L."/>
            <person name="Crookes-Goodson W.J."/>
        </authorList>
    </citation>
    <scope>NUCLEOTIDE SEQUENCE [LARGE SCALE GENOMIC DNA]</scope>
    <source>
        <strain evidence="3 4">D216</strain>
    </source>
</reference>
<gene>
    <name evidence="3" type="ORF">E0L32_011466</name>
</gene>
<feature type="domain" description="DUF6590" evidence="2">
    <location>
        <begin position="312"/>
        <end position="435"/>
    </location>
</feature>
<evidence type="ECO:0000259" key="2">
    <source>
        <dbReference type="Pfam" id="PF20233"/>
    </source>
</evidence>
<dbReference type="GeneID" id="41978913"/>
<proteinExistence type="predicted"/>
<organism evidence="3 4">
    <name type="scientific">Thyridium curvatum</name>
    <dbReference type="NCBI Taxonomy" id="1093900"/>
    <lineage>
        <taxon>Eukaryota</taxon>
        <taxon>Fungi</taxon>
        <taxon>Dikarya</taxon>
        <taxon>Ascomycota</taxon>
        <taxon>Pezizomycotina</taxon>
        <taxon>Sordariomycetes</taxon>
        <taxon>Sordariomycetidae</taxon>
        <taxon>Thyridiales</taxon>
        <taxon>Thyridiaceae</taxon>
        <taxon>Thyridium</taxon>
    </lineage>
</organism>
<dbReference type="OrthoDB" id="3438983at2759"/>
<keyword evidence="4" id="KW-1185">Reference proteome</keyword>
<dbReference type="InParanoid" id="A0A507BNK9"/>
<feature type="compositionally biased region" description="Basic and acidic residues" evidence="1">
    <location>
        <begin position="63"/>
        <end position="73"/>
    </location>
</feature>
<feature type="region of interest" description="Disordered" evidence="1">
    <location>
        <begin position="1"/>
        <end position="182"/>
    </location>
</feature>
<accession>A0A507BNK9</accession>
<feature type="compositionally biased region" description="Low complexity" evidence="1">
    <location>
        <begin position="109"/>
        <end position="136"/>
    </location>
</feature>
<feature type="compositionally biased region" description="Polar residues" evidence="1">
    <location>
        <begin position="1"/>
        <end position="11"/>
    </location>
</feature>
<sequence length="460" mass="50428">MKERSSSVASNHTERERGKRIGGSRPAAGSPSRVEKSYSRDSSSRSNHSTRRPQYTTTSRAEVSARESRDIRRSISTASRRPTSLRNEVLINEGRAVAARQQEARTPRRSSVSAARAPASATTAPAGLALASPTSPGNTQLPFYPYDPSQFPSTPSPQPLTPTTPRPGSSSSQQRRPTPGDRFAELRRTVRRLSAQVEASEGKVLALHRTSDRRHDRRDYFLGQIMSIPHHSQAGSDDSGMRTPINGGECSPPEVFYSPVMPSSPASSDGGGAFSPVLWSPAWSRRSSVADGLPPWDPARARNSVSFLDASDPHCTATGFGTVHSKYRKVVVVGVYATHVTALPIYTYSGRGAARLRSGRRNECVSIRDVDDANPEPAETAHGTLYCEKDAGAPCGRFVVQGLSSVHLTEPITHRYDHEATFEGRMMEEDFERLLYLMNKICWPTQQDFRDQTTSHLAPR</sequence>
<protein>
    <recommendedName>
        <fullName evidence="2">DUF6590 domain-containing protein</fullName>
    </recommendedName>
</protein>